<evidence type="ECO:0000259" key="2">
    <source>
        <dbReference type="Pfam" id="PF24243"/>
    </source>
</evidence>
<protein>
    <submittedName>
        <fullName evidence="3">Minor tail protein</fullName>
    </submittedName>
</protein>
<evidence type="ECO:0000313" key="3">
    <source>
        <dbReference type="EMBL" id="AZF96696.1"/>
    </source>
</evidence>
<evidence type="ECO:0000313" key="4">
    <source>
        <dbReference type="Proteomes" id="UP000273399"/>
    </source>
</evidence>
<reference evidence="3 4" key="1">
    <citation type="submission" date="2018-10" db="EMBL/GenBank/DDBJ databases">
        <authorList>
            <person name="Curtis N."/>
            <person name="Kistler A.B."/>
            <person name="Roscher J.E."/>
            <person name="Garlena R.A."/>
            <person name="Russell D.A."/>
            <person name="Pope W.H."/>
            <person name="Jacobs-Sera D."/>
            <person name="Hatfull G.F."/>
        </authorList>
    </citation>
    <scope>NUCLEOTIDE SEQUENCE [LARGE SCALE GENOMIC DNA]</scope>
</reference>
<dbReference type="InterPro" id="IPR055681">
    <property type="entry name" value="DUF7257"/>
</dbReference>
<feature type="domain" description="Minor tail protein gp31 C-terminal" evidence="2">
    <location>
        <begin position="729"/>
        <end position="751"/>
    </location>
</feature>
<dbReference type="Gene3D" id="2.60.120.260">
    <property type="entry name" value="Galactose-binding domain-like"/>
    <property type="match status" value="1"/>
</dbReference>
<name>A0A3G8FPM9_9CAUD</name>
<proteinExistence type="predicted"/>
<organism evidence="3 4">
    <name type="scientific">Mycobacterium phage Keitherie</name>
    <dbReference type="NCBI Taxonomy" id="2488971"/>
    <lineage>
        <taxon>Viruses</taxon>
        <taxon>Duplodnaviria</taxon>
        <taxon>Heunggongvirae</taxon>
        <taxon>Uroviricota</taxon>
        <taxon>Caudoviricetes</taxon>
        <taxon>Bclasvirinae</taxon>
        <taxon>Pegunavirus</taxon>
        <taxon>Pegunavirus oline</taxon>
    </lineage>
</organism>
<dbReference type="Proteomes" id="UP000273399">
    <property type="component" value="Segment"/>
</dbReference>
<sequence length="753" mass="79150">MTVELPGRAPTTDGELARQFHERIRRLENPRSVRVGPWVIATDPITGDLKASRPGQTLMLGGDQPVEVVEQSLSLSKFVTKDDLDAALDGIEVGGGGGDNDSVWAQLYEKLTGILSPTNALNALANFFRLELGAPITSSRLPLLPLSHIRPISPNLLTDGSFDYEETLSGFPDWDWDDTVGRNKPGSAYTVADGTTHTIHSNSIEVGPDDRLNVEVYARWAGLVASGAAIKLDISCYRDDGSPVFSGPITLDSLTVSGTASGWTKLSVTNWDVPDEARHVVVELTVTSGATAGVVHFDDAGCFKIGTMPQSYISGLVEGLNALWQGIQARIDDFLDLLDVFGGFNVGDHIGQLTDVVTRLQHLNPLNGLFDASKLGNIANIPMIAQERISGLVTALNEAGQGIRDAIVQALGGSGTGHSNTDVLNALMNIPASVVNTAIAGASNIENALQQAIDSVIAGAGDLIGSGFGFADMIAQLTGLRRATAGTAAAVVNLQSQVANLDPAANSEVVDFGEFANSASPPSMFTKVSDTGAGSIILTNGVLAWNSADAVGREFYLYNGGPLQTDLFEVQVVLPSVPSHGIFGLDSTNYVYLIGRSDATGNNMVVARLGWDEVRVYSRNSGTMTQIGPTISADDILTSGSSVSFKGGTIADPRYFTVSINGDKVYEYSDEAPITVIGASNRFCGLGLEKGNNYATGRISTWAMLDGGSSAGSGVVAGYTNAGLTNLILWKGTQAQYDALPTKSPNGIYVVEG</sequence>
<evidence type="ECO:0000259" key="1">
    <source>
        <dbReference type="Pfam" id="PF23918"/>
    </source>
</evidence>
<accession>A0A3G8FPM9</accession>
<dbReference type="InterPro" id="IPR056923">
    <property type="entry name" value="Minor_tail_gp31_C"/>
</dbReference>
<feature type="domain" description="DUF7257" evidence="1">
    <location>
        <begin position="564"/>
        <end position="695"/>
    </location>
</feature>
<dbReference type="Pfam" id="PF24243">
    <property type="entry name" value="Phage_tail_C"/>
    <property type="match status" value="1"/>
</dbReference>
<dbReference type="EMBL" id="MK112544">
    <property type="protein sequence ID" value="AZF96696.1"/>
    <property type="molecule type" value="Genomic_DNA"/>
</dbReference>
<gene>
    <name evidence="3" type="primary">31</name>
    <name evidence="3" type="ORF">SEA_KEITHERIE_31</name>
</gene>
<dbReference type="Pfam" id="PF23918">
    <property type="entry name" value="DUF7257"/>
    <property type="match status" value="1"/>
</dbReference>